<comment type="caution">
    <text evidence="1">The sequence shown here is derived from an EMBL/GenBank/DDBJ whole genome shotgun (WGS) entry which is preliminary data.</text>
</comment>
<gene>
    <name evidence="1" type="ORF">RM479_23255</name>
</gene>
<proteinExistence type="predicted"/>
<sequence length="115" mass="12531">MIPLRADLADWTRPLVGGELLRLLPGRGLHHRPEPGIRLTLAGYTHPTTVNAPADGERSFAIATAPPAPAHDRRPGRRPRIRRCASRVRAYVSHPAGDLAPLALAIRTYLAQGVR</sequence>
<dbReference type="Proteomes" id="UP001183390">
    <property type="component" value="Unassembled WGS sequence"/>
</dbReference>
<keyword evidence="2" id="KW-1185">Reference proteome</keyword>
<accession>A0ABU2MF72</accession>
<evidence type="ECO:0000313" key="1">
    <source>
        <dbReference type="EMBL" id="MDT0331343.1"/>
    </source>
</evidence>
<evidence type="ECO:0000313" key="2">
    <source>
        <dbReference type="Proteomes" id="UP001183390"/>
    </source>
</evidence>
<name>A0ABU2MF72_9ACTN</name>
<protein>
    <submittedName>
        <fullName evidence="1">Uncharacterized protein</fullName>
    </submittedName>
</protein>
<reference evidence="2" key="1">
    <citation type="submission" date="2023-07" db="EMBL/GenBank/DDBJ databases">
        <title>30 novel species of actinomycetes from the DSMZ collection.</title>
        <authorList>
            <person name="Nouioui I."/>
        </authorList>
    </citation>
    <scope>NUCLEOTIDE SEQUENCE [LARGE SCALE GENOMIC DNA]</scope>
    <source>
        <strain evidence="2">DSM 44743</strain>
    </source>
</reference>
<dbReference type="RefSeq" id="WP_311513872.1">
    <property type="nucleotide sequence ID" value="NZ_JAVREP010000022.1"/>
</dbReference>
<dbReference type="EMBL" id="JAVREP010000022">
    <property type="protein sequence ID" value="MDT0331343.1"/>
    <property type="molecule type" value="Genomic_DNA"/>
</dbReference>
<organism evidence="1 2">
    <name type="scientific">Nocardiopsis lambiniae</name>
    <dbReference type="NCBI Taxonomy" id="3075539"/>
    <lineage>
        <taxon>Bacteria</taxon>
        <taxon>Bacillati</taxon>
        <taxon>Actinomycetota</taxon>
        <taxon>Actinomycetes</taxon>
        <taxon>Streptosporangiales</taxon>
        <taxon>Nocardiopsidaceae</taxon>
        <taxon>Nocardiopsis</taxon>
    </lineage>
</organism>